<dbReference type="Gene3D" id="1.20.5.170">
    <property type="match status" value="1"/>
</dbReference>
<dbReference type="Pfam" id="PF00250">
    <property type="entry name" value="Forkhead"/>
    <property type="match status" value="3"/>
</dbReference>
<dbReference type="AlphaFoldDB" id="A0AA88SHZ7"/>
<evidence type="ECO:0000256" key="4">
    <source>
        <dbReference type="PROSITE-ProRule" id="PRU00089"/>
    </source>
</evidence>
<comment type="subcellular location">
    <subcellularLocation>
        <location evidence="4">Nucleus</location>
    </subcellularLocation>
</comment>
<feature type="region of interest" description="Disordered" evidence="6">
    <location>
        <begin position="640"/>
        <end position="660"/>
    </location>
</feature>
<dbReference type="GO" id="GO:0003700">
    <property type="term" value="F:DNA-binding transcription factor activity"/>
    <property type="evidence" value="ECO:0007669"/>
    <property type="project" value="InterPro"/>
</dbReference>
<evidence type="ECO:0000259" key="7">
    <source>
        <dbReference type="PROSITE" id="PS50039"/>
    </source>
</evidence>
<dbReference type="GO" id="GO:0043565">
    <property type="term" value="F:sequence-specific DNA binding"/>
    <property type="evidence" value="ECO:0007669"/>
    <property type="project" value="InterPro"/>
</dbReference>
<dbReference type="PROSITE" id="PS50039">
    <property type="entry name" value="FORK_HEAD_3"/>
    <property type="match status" value="3"/>
</dbReference>
<feature type="domain" description="IF rod" evidence="8">
    <location>
        <begin position="450"/>
        <end position="598"/>
    </location>
</feature>
<dbReference type="InterPro" id="IPR036390">
    <property type="entry name" value="WH_DNA-bd_sf"/>
</dbReference>
<feature type="compositionally biased region" description="Basic and acidic residues" evidence="6">
    <location>
        <begin position="650"/>
        <end position="660"/>
    </location>
</feature>
<comment type="caution">
    <text evidence="9">The sequence shown here is derived from an EMBL/GenBank/DDBJ whole genome shotgun (WGS) entry which is preliminary data.</text>
</comment>
<dbReference type="GO" id="GO:0005882">
    <property type="term" value="C:intermediate filament"/>
    <property type="evidence" value="ECO:0007669"/>
    <property type="project" value="UniProtKB-KW"/>
</dbReference>
<feature type="domain" description="Fork-head" evidence="7">
    <location>
        <begin position="198"/>
        <end position="290"/>
    </location>
</feature>
<name>A0AA88SHZ7_TACVA</name>
<feature type="compositionally biased region" description="Polar residues" evidence="6">
    <location>
        <begin position="1"/>
        <end position="24"/>
    </location>
</feature>
<feature type="DNA-binding region" description="Fork-head" evidence="4">
    <location>
        <begin position="54"/>
        <end position="146"/>
    </location>
</feature>
<feature type="region of interest" description="Disordered" evidence="6">
    <location>
        <begin position="290"/>
        <end position="314"/>
    </location>
</feature>
<proteinExistence type="predicted"/>
<dbReference type="SUPFAM" id="SSF46785">
    <property type="entry name" value="Winged helix' DNA-binding domain"/>
    <property type="match status" value="3"/>
</dbReference>
<reference evidence="9" key="1">
    <citation type="submission" date="2023-08" db="EMBL/GenBank/DDBJ databases">
        <title>Pelteobagrus vachellii genome.</title>
        <authorList>
            <person name="Liu H."/>
        </authorList>
    </citation>
    <scope>NUCLEOTIDE SEQUENCE</scope>
    <source>
        <strain evidence="9">PRFRI_2022a</strain>
        <tissue evidence="9">Muscle</tissue>
    </source>
</reference>
<protein>
    <submittedName>
        <fullName evidence="9">Uncharacterized protein</fullName>
    </submittedName>
</protein>
<keyword evidence="10" id="KW-1185">Reference proteome</keyword>
<dbReference type="FunFam" id="1.20.5.500:FF:000001">
    <property type="entry name" value="Type II keratin 23"/>
    <property type="match status" value="1"/>
</dbReference>
<dbReference type="PRINTS" id="PR00053">
    <property type="entry name" value="FORKHEAD"/>
</dbReference>
<organism evidence="9 10">
    <name type="scientific">Tachysurus vachellii</name>
    <name type="common">Darkbarbel catfish</name>
    <name type="synonym">Pelteobagrus vachellii</name>
    <dbReference type="NCBI Taxonomy" id="175792"/>
    <lineage>
        <taxon>Eukaryota</taxon>
        <taxon>Metazoa</taxon>
        <taxon>Chordata</taxon>
        <taxon>Craniata</taxon>
        <taxon>Vertebrata</taxon>
        <taxon>Euteleostomi</taxon>
        <taxon>Actinopterygii</taxon>
        <taxon>Neopterygii</taxon>
        <taxon>Teleostei</taxon>
        <taxon>Ostariophysi</taxon>
        <taxon>Siluriformes</taxon>
        <taxon>Bagridae</taxon>
        <taxon>Tachysurus</taxon>
    </lineage>
</organism>
<feature type="region of interest" description="Disordered" evidence="6">
    <location>
        <begin position="1"/>
        <end position="34"/>
    </location>
</feature>
<feature type="compositionally biased region" description="Polar residues" evidence="6">
    <location>
        <begin position="146"/>
        <end position="168"/>
    </location>
</feature>
<evidence type="ECO:0000256" key="2">
    <source>
        <dbReference type="ARBA" id="ARBA00023054"/>
    </source>
</evidence>
<feature type="DNA-binding region" description="Fork-head" evidence="4">
    <location>
        <begin position="342"/>
        <end position="419"/>
    </location>
</feature>
<dbReference type="PANTHER" id="PTHR46878">
    <property type="entry name" value="FORKHEAD BOX PROTEIN M1"/>
    <property type="match status" value="1"/>
</dbReference>
<dbReference type="Gene3D" id="1.20.5.500">
    <property type="entry name" value="Single helix bin"/>
    <property type="match status" value="1"/>
</dbReference>
<dbReference type="InterPro" id="IPR036388">
    <property type="entry name" value="WH-like_DNA-bd_sf"/>
</dbReference>
<dbReference type="PROSITE" id="PS51842">
    <property type="entry name" value="IF_ROD_2"/>
    <property type="match status" value="1"/>
</dbReference>
<evidence type="ECO:0000256" key="6">
    <source>
        <dbReference type="SAM" id="MobiDB-lite"/>
    </source>
</evidence>
<evidence type="ECO:0000313" key="10">
    <source>
        <dbReference type="Proteomes" id="UP001187315"/>
    </source>
</evidence>
<feature type="DNA-binding region" description="Fork-head" evidence="4">
    <location>
        <begin position="198"/>
        <end position="290"/>
    </location>
</feature>
<sequence length="701" mass="80390">MATSTDSTTVPLTNEPDNSDSGGSMENMDRLLTQGVQLQEGHEQENGDTEGPRRPPYTYVEMIQFAINSNINMVTVREIYKWIEDQFPYFRDVAKPNWKNSIRHALSSHDMFVRRVRQDGKLSYWTIKPEANRGLTLDQQHKRVMATSTDSTTVPLTNEPDNSDSGGSMENMDWLLTQGVQLQEGHEQENGDTEGPRRPPYTYVEMIQFAINSNINMVTVREIYKWIEDQFPYFRDVAKPNWKNSIRHALSSHDMFVRRVRQDGKLSYWTIKPEANRGLTLDQQHKRVMATSTDSTTVPLTNEPDNSDSGGSMENMDWLLTQGVQLQEGHEQENGDTESPRRPPYTYVEMIQFAINSNINMVTVREIYKWIEDQFPYFRDVAKPNWKNSIRHALSSHDMFVRRVRQDGKLSYWTIKPEANRGLTLDQEIEELMAQIYETVSKVEVAFALPDLASALKEIQSQYDSTAARNLQEMDAWYKTKFQDLNTASARHVESVRGIREEVVGYKKDIQNKQQELDSLNNRYETLLAQIRDNQEKYKKEEEDLQARIEALKLEMKTVKEKITLLLKEYQDLLNVKMALEIEITTYRKLIEGEDSRLSTMVQGMSLMSASISASLSTSGVRVSGALAEPAGGATAVAFKPSQSSNGNQETKEEFSHEQAVELTERKTVLFRTVKTDEDLIQKDTQERTITISGAADETEE</sequence>
<feature type="region of interest" description="Disordered" evidence="6">
    <location>
        <begin position="146"/>
        <end position="170"/>
    </location>
</feature>
<dbReference type="InterPro" id="IPR001766">
    <property type="entry name" value="Fork_head_dom"/>
</dbReference>
<feature type="compositionally biased region" description="Polar residues" evidence="6">
    <location>
        <begin position="290"/>
        <end position="312"/>
    </location>
</feature>
<dbReference type="Pfam" id="PF00038">
    <property type="entry name" value="Filament"/>
    <property type="match status" value="1"/>
</dbReference>
<keyword evidence="4" id="KW-0539">Nucleus</keyword>
<dbReference type="GO" id="GO:0005634">
    <property type="term" value="C:nucleus"/>
    <property type="evidence" value="ECO:0007669"/>
    <property type="project" value="UniProtKB-SubCell"/>
</dbReference>
<evidence type="ECO:0000259" key="8">
    <source>
        <dbReference type="PROSITE" id="PS51842"/>
    </source>
</evidence>
<dbReference type="InterPro" id="IPR042839">
    <property type="entry name" value="FOXM1"/>
</dbReference>
<dbReference type="InterPro" id="IPR030456">
    <property type="entry name" value="TF_fork_head_CS_2"/>
</dbReference>
<evidence type="ECO:0000256" key="1">
    <source>
        <dbReference type="ARBA" id="ARBA00022754"/>
    </source>
</evidence>
<dbReference type="SMART" id="SM01391">
    <property type="entry name" value="Filament"/>
    <property type="match status" value="1"/>
</dbReference>
<dbReference type="GO" id="GO:0000086">
    <property type="term" value="P:G2/M transition of mitotic cell cycle"/>
    <property type="evidence" value="ECO:0007669"/>
    <property type="project" value="InterPro"/>
</dbReference>
<accession>A0AA88SHZ7</accession>
<evidence type="ECO:0000256" key="5">
    <source>
        <dbReference type="SAM" id="Coils"/>
    </source>
</evidence>
<gene>
    <name evidence="9" type="ORF">Q7C36_016057</name>
</gene>
<dbReference type="EMBL" id="JAVHJS010000016">
    <property type="protein sequence ID" value="KAK2832595.1"/>
    <property type="molecule type" value="Genomic_DNA"/>
</dbReference>
<keyword evidence="2 5" id="KW-0175">Coiled coil</keyword>
<dbReference type="InterPro" id="IPR039008">
    <property type="entry name" value="IF_rod_dom"/>
</dbReference>
<keyword evidence="3 4" id="KW-0238">DNA-binding</keyword>
<feature type="coiled-coil region" evidence="5">
    <location>
        <begin position="496"/>
        <end position="569"/>
    </location>
</feature>
<dbReference type="Proteomes" id="UP001187315">
    <property type="component" value="Unassembled WGS sequence"/>
</dbReference>
<feature type="domain" description="Fork-head" evidence="7">
    <location>
        <begin position="342"/>
        <end position="419"/>
    </location>
</feature>
<evidence type="ECO:0000313" key="9">
    <source>
        <dbReference type="EMBL" id="KAK2832595.1"/>
    </source>
</evidence>
<feature type="domain" description="Fork-head" evidence="7">
    <location>
        <begin position="54"/>
        <end position="146"/>
    </location>
</feature>
<dbReference type="PROSITE" id="PS00658">
    <property type="entry name" value="FORK_HEAD_2"/>
    <property type="match status" value="3"/>
</dbReference>
<dbReference type="SMART" id="SM00339">
    <property type="entry name" value="FH"/>
    <property type="match status" value="3"/>
</dbReference>
<keyword evidence="1" id="KW-0403">Intermediate filament</keyword>
<dbReference type="PANTHER" id="PTHR46878:SF1">
    <property type="entry name" value="FORKHEAD BOX PROTEIN M1"/>
    <property type="match status" value="1"/>
</dbReference>
<evidence type="ECO:0000256" key="3">
    <source>
        <dbReference type="ARBA" id="ARBA00023125"/>
    </source>
</evidence>
<dbReference type="Gene3D" id="1.10.10.10">
    <property type="entry name" value="Winged helix-like DNA-binding domain superfamily/Winged helix DNA-binding domain"/>
    <property type="match status" value="3"/>
</dbReference>
<dbReference type="SUPFAM" id="SSF64593">
    <property type="entry name" value="Intermediate filament protein, coiled coil region"/>
    <property type="match status" value="1"/>
</dbReference>